<feature type="compositionally biased region" description="Basic and acidic residues" evidence="1">
    <location>
        <begin position="28"/>
        <end position="46"/>
    </location>
</feature>
<reference evidence="3" key="2">
    <citation type="submission" date="2015-01" db="EMBL/GenBank/DDBJ databases">
        <title>Evolutionary Origins and Diversification of the Mycorrhizal Mutualists.</title>
        <authorList>
            <consortium name="DOE Joint Genome Institute"/>
            <consortium name="Mycorrhizal Genomics Consortium"/>
            <person name="Kohler A."/>
            <person name="Kuo A."/>
            <person name="Nagy L.G."/>
            <person name="Floudas D."/>
            <person name="Copeland A."/>
            <person name="Barry K.W."/>
            <person name="Cichocki N."/>
            <person name="Veneault-Fourrey C."/>
            <person name="LaButti K."/>
            <person name="Lindquist E.A."/>
            <person name="Lipzen A."/>
            <person name="Lundell T."/>
            <person name="Morin E."/>
            <person name="Murat C."/>
            <person name="Riley R."/>
            <person name="Ohm R."/>
            <person name="Sun H."/>
            <person name="Tunlid A."/>
            <person name="Henrissat B."/>
            <person name="Grigoriev I.V."/>
            <person name="Hibbett D.S."/>
            <person name="Martin F."/>
        </authorList>
    </citation>
    <scope>NUCLEOTIDE SEQUENCE [LARGE SCALE GENOMIC DNA]</scope>
    <source>
        <strain evidence="3">F 1598</strain>
    </source>
</reference>
<reference evidence="2 3" key="1">
    <citation type="submission" date="2014-04" db="EMBL/GenBank/DDBJ databases">
        <authorList>
            <consortium name="DOE Joint Genome Institute"/>
            <person name="Kuo A."/>
            <person name="Tarkka M."/>
            <person name="Buscot F."/>
            <person name="Kohler A."/>
            <person name="Nagy L.G."/>
            <person name="Floudas D."/>
            <person name="Copeland A."/>
            <person name="Barry K.W."/>
            <person name="Cichocki N."/>
            <person name="Veneault-Fourrey C."/>
            <person name="LaButti K."/>
            <person name="Lindquist E.A."/>
            <person name="Lipzen A."/>
            <person name="Lundell T."/>
            <person name="Morin E."/>
            <person name="Murat C."/>
            <person name="Sun H."/>
            <person name="Tunlid A."/>
            <person name="Henrissat B."/>
            <person name="Grigoriev I.V."/>
            <person name="Hibbett D.S."/>
            <person name="Martin F."/>
            <person name="Nordberg H.P."/>
            <person name="Cantor M.N."/>
            <person name="Hua S.X."/>
        </authorList>
    </citation>
    <scope>NUCLEOTIDE SEQUENCE [LARGE SCALE GENOMIC DNA]</scope>
    <source>
        <strain evidence="2 3">F 1598</strain>
    </source>
</reference>
<sequence>MATENSLNSDRPCHYPSKHASMGSQTKADTDKLHRGNTKEPGRSGFKDMLGSVGICSRKTSKIETSVDHVHGEDLEQDAHPGSKDMLGSVGIHSQKTSKVKTSIDHVHGEDLGQDACPDYLVTKAQDHKVPSKFYQ</sequence>
<feature type="region of interest" description="Disordered" evidence="1">
    <location>
        <begin position="70"/>
        <end position="89"/>
    </location>
</feature>
<proteinExistence type="predicted"/>
<feature type="region of interest" description="Disordered" evidence="1">
    <location>
        <begin position="1"/>
        <end position="50"/>
    </location>
</feature>
<feature type="compositionally biased region" description="Basic and acidic residues" evidence="1">
    <location>
        <begin position="70"/>
        <end position="83"/>
    </location>
</feature>
<organism evidence="2 3">
    <name type="scientific">Piloderma croceum (strain F 1598)</name>
    <dbReference type="NCBI Taxonomy" id="765440"/>
    <lineage>
        <taxon>Eukaryota</taxon>
        <taxon>Fungi</taxon>
        <taxon>Dikarya</taxon>
        <taxon>Basidiomycota</taxon>
        <taxon>Agaricomycotina</taxon>
        <taxon>Agaricomycetes</taxon>
        <taxon>Agaricomycetidae</taxon>
        <taxon>Atheliales</taxon>
        <taxon>Atheliaceae</taxon>
        <taxon>Piloderma</taxon>
    </lineage>
</organism>
<protein>
    <submittedName>
        <fullName evidence="2">Uncharacterized protein</fullName>
    </submittedName>
</protein>
<evidence type="ECO:0000256" key="1">
    <source>
        <dbReference type="SAM" id="MobiDB-lite"/>
    </source>
</evidence>
<dbReference type="AlphaFoldDB" id="A0A0C3FLR9"/>
<dbReference type="HOGENOM" id="CLU_1876198_0_0_1"/>
<evidence type="ECO:0000313" key="2">
    <source>
        <dbReference type="EMBL" id="KIM80634.1"/>
    </source>
</evidence>
<evidence type="ECO:0000313" key="3">
    <source>
        <dbReference type="Proteomes" id="UP000054166"/>
    </source>
</evidence>
<dbReference type="InParanoid" id="A0A0C3FLR9"/>
<dbReference type="EMBL" id="KN833003">
    <property type="protein sequence ID" value="KIM80634.1"/>
    <property type="molecule type" value="Genomic_DNA"/>
</dbReference>
<name>A0A0C3FLR9_PILCF</name>
<accession>A0A0C3FLR9</accession>
<keyword evidence="3" id="KW-1185">Reference proteome</keyword>
<dbReference type="Proteomes" id="UP000054166">
    <property type="component" value="Unassembled WGS sequence"/>
</dbReference>
<gene>
    <name evidence="2" type="ORF">PILCRDRAFT_9446</name>
</gene>